<accession>A0AAN7YXD2</accession>
<dbReference type="AlphaFoldDB" id="A0AAN7YXD2"/>
<protein>
    <submittedName>
        <fullName evidence="1">Uncharacterized protein</fullName>
    </submittedName>
</protein>
<gene>
    <name evidence="1" type="ORF">RRF57_004925</name>
</gene>
<organism evidence="1 2">
    <name type="scientific">Xylaria bambusicola</name>
    <dbReference type="NCBI Taxonomy" id="326684"/>
    <lineage>
        <taxon>Eukaryota</taxon>
        <taxon>Fungi</taxon>
        <taxon>Dikarya</taxon>
        <taxon>Ascomycota</taxon>
        <taxon>Pezizomycotina</taxon>
        <taxon>Sordariomycetes</taxon>
        <taxon>Xylariomycetidae</taxon>
        <taxon>Xylariales</taxon>
        <taxon>Xylariaceae</taxon>
        <taxon>Xylaria</taxon>
    </lineage>
</organism>
<comment type="caution">
    <text evidence="1">The sequence shown here is derived from an EMBL/GenBank/DDBJ whole genome shotgun (WGS) entry which is preliminary data.</text>
</comment>
<proteinExistence type="predicted"/>
<dbReference type="EMBL" id="JAWHQM010000011">
    <property type="protein sequence ID" value="KAK5629210.1"/>
    <property type="molecule type" value="Genomic_DNA"/>
</dbReference>
<sequence>MLVPSMGWPVGDIQAEWGTETLSRRTGHSVGSSALVERLGSGCWHAQEDPVEEIQFEIVEC</sequence>
<dbReference type="Proteomes" id="UP001305414">
    <property type="component" value="Unassembled WGS sequence"/>
</dbReference>
<name>A0AAN7YXD2_9PEZI</name>
<reference evidence="1 2" key="1">
    <citation type="submission" date="2023-10" db="EMBL/GenBank/DDBJ databases">
        <title>Draft genome sequence of Xylaria bambusicola isolate GMP-LS, the root and basal stem rot pathogen of sugarcane in Indonesia.</title>
        <authorList>
            <person name="Selvaraj P."/>
            <person name="Muralishankar V."/>
            <person name="Muruganantham S."/>
            <person name="Sp S."/>
            <person name="Haryani S."/>
            <person name="Lau K.J.X."/>
            <person name="Naqvi N.I."/>
        </authorList>
    </citation>
    <scope>NUCLEOTIDE SEQUENCE [LARGE SCALE GENOMIC DNA]</scope>
    <source>
        <strain evidence="1">GMP-LS</strain>
    </source>
</reference>
<keyword evidence="2" id="KW-1185">Reference proteome</keyword>
<evidence type="ECO:0000313" key="2">
    <source>
        <dbReference type="Proteomes" id="UP001305414"/>
    </source>
</evidence>
<evidence type="ECO:0000313" key="1">
    <source>
        <dbReference type="EMBL" id="KAK5629210.1"/>
    </source>
</evidence>